<organism evidence="1 2">
    <name type="scientific">Devosia sediminis</name>
    <dbReference type="NCBI Taxonomy" id="2798801"/>
    <lineage>
        <taxon>Bacteria</taxon>
        <taxon>Pseudomonadati</taxon>
        <taxon>Pseudomonadota</taxon>
        <taxon>Alphaproteobacteria</taxon>
        <taxon>Hyphomicrobiales</taxon>
        <taxon>Devosiaceae</taxon>
        <taxon>Devosia</taxon>
    </lineage>
</organism>
<comment type="caution">
    <text evidence="1">The sequence shown here is derived from an EMBL/GenBank/DDBJ whole genome shotgun (WGS) entry which is preliminary data.</text>
</comment>
<dbReference type="AlphaFoldDB" id="A0A934MMX9"/>
<dbReference type="SUPFAM" id="SSF52540">
    <property type="entry name" value="P-loop containing nucleoside triphosphate hydrolases"/>
    <property type="match status" value="1"/>
</dbReference>
<dbReference type="GO" id="GO:0016301">
    <property type="term" value="F:kinase activity"/>
    <property type="evidence" value="ECO:0007669"/>
    <property type="project" value="UniProtKB-KW"/>
</dbReference>
<evidence type="ECO:0000313" key="2">
    <source>
        <dbReference type="Proteomes" id="UP000602124"/>
    </source>
</evidence>
<accession>A0A934MMX9</accession>
<keyword evidence="2" id="KW-1185">Reference proteome</keyword>
<proteinExistence type="predicted"/>
<dbReference type="InterPro" id="IPR027417">
    <property type="entry name" value="P-loop_NTPase"/>
</dbReference>
<evidence type="ECO:0000313" key="1">
    <source>
        <dbReference type="EMBL" id="MBJ3786675.1"/>
    </source>
</evidence>
<dbReference type="EMBL" id="JAEKMH010000004">
    <property type="protein sequence ID" value="MBJ3786675.1"/>
    <property type="molecule type" value="Genomic_DNA"/>
</dbReference>
<keyword evidence="1" id="KW-0418">Kinase</keyword>
<dbReference type="Gene3D" id="3.40.50.300">
    <property type="entry name" value="P-loop containing nucleotide triphosphate hydrolases"/>
    <property type="match status" value="1"/>
</dbReference>
<gene>
    <name evidence="1" type="ORF">JEQ47_18260</name>
</gene>
<reference evidence="1" key="1">
    <citation type="submission" date="2020-12" db="EMBL/GenBank/DDBJ databases">
        <title>Devosia sp. MSA67 isolated from Mo River.</title>
        <authorList>
            <person name="Ma F."/>
            <person name="Zi Z."/>
        </authorList>
    </citation>
    <scope>NUCLEOTIDE SEQUENCE</scope>
    <source>
        <strain evidence="1">MSA67</strain>
    </source>
</reference>
<dbReference type="Proteomes" id="UP000602124">
    <property type="component" value="Unassembled WGS sequence"/>
</dbReference>
<dbReference type="RefSeq" id="WP_198877844.1">
    <property type="nucleotide sequence ID" value="NZ_JAEKMH010000004.1"/>
</dbReference>
<sequence length="170" mass="18759">MGIRNYLVIGSSGTGKTAVATELERRGHHVVHGDRVLAYRGDPETGEALAGPPPDVDPVAWGYAHWIWRVDAVREAAADTTHAATFFCGDTRNFHRLLDVFDKVFVLDLDVETLNRRIEGRPGEPGFVPEERAVVLRHHRRPGYHPPGIVIDTTGPVSDVVDAILAQIDR</sequence>
<protein>
    <submittedName>
        <fullName evidence="1">Nucleoside kinase</fullName>
    </submittedName>
</protein>
<keyword evidence="1" id="KW-0808">Transferase</keyword>
<name>A0A934MMX9_9HYPH</name>